<accession>A0A009RWX0</accession>
<evidence type="ECO:0000313" key="1">
    <source>
        <dbReference type="EMBL" id="EXC45228.1"/>
    </source>
</evidence>
<evidence type="ECO:0000313" key="2">
    <source>
        <dbReference type="Proteomes" id="UP000020735"/>
    </source>
</evidence>
<proteinExistence type="predicted"/>
<organism evidence="1 2">
    <name type="scientific">Acinetobacter baumannii 99063</name>
    <dbReference type="NCBI Taxonomy" id="1310630"/>
    <lineage>
        <taxon>Bacteria</taxon>
        <taxon>Pseudomonadati</taxon>
        <taxon>Pseudomonadota</taxon>
        <taxon>Gammaproteobacteria</taxon>
        <taxon>Moraxellales</taxon>
        <taxon>Moraxellaceae</taxon>
        <taxon>Acinetobacter</taxon>
        <taxon>Acinetobacter calcoaceticus/baumannii complex</taxon>
    </lineage>
</organism>
<comment type="caution">
    <text evidence="1">The sequence shown here is derived from an EMBL/GenBank/DDBJ whole genome shotgun (WGS) entry which is preliminary data.</text>
</comment>
<reference evidence="1 2" key="1">
    <citation type="submission" date="2014-02" db="EMBL/GenBank/DDBJ databases">
        <title>Comparative genomics and transcriptomics to identify genetic mechanisms underlying the emergence of carbapenem resistant Acinetobacter baumannii (CRAb).</title>
        <authorList>
            <person name="Harris A.D."/>
            <person name="Johnson K.J."/>
            <person name="George J."/>
            <person name="Shefchek K."/>
            <person name="Daugherty S.C."/>
            <person name="Parankush S."/>
            <person name="Sadzewicz L."/>
            <person name="Tallon L."/>
            <person name="Sengamalay N."/>
            <person name="Hazen T.H."/>
            <person name="Rasko D.A."/>
        </authorList>
    </citation>
    <scope>NUCLEOTIDE SEQUENCE [LARGE SCALE GENOMIC DNA]</scope>
    <source>
        <strain evidence="1 2">99063</strain>
    </source>
</reference>
<dbReference type="EMBL" id="JEXJ01000122">
    <property type="protein sequence ID" value="EXC45228.1"/>
    <property type="molecule type" value="Genomic_DNA"/>
</dbReference>
<dbReference type="PATRIC" id="fig|1310630.3.peg.3692"/>
<dbReference type="RefSeq" id="WP_228131248.1">
    <property type="nucleotide sequence ID" value="NZ_JEXJ01000122.1"/>
</dbReference>
<dbReference type="AlphaFoldDB" id="A0A009RWX0"/>
<protein>
    <submittedName>
        <fullName evidence="1">Uncharacterized protein</fullName>
    </submittedName>
</protein>
<name>A0A009RWX0_ACIBA</name>
<dbReference type="Proteomes" id="UP000020735">
    <property type="component" value="Unassembled WGS sequence"/>
</dbReference>
<gene>
    <name evidence="1" type="ORF">J529_3829</name>
</gene>
<sequence length="82" mass="9488">MISNENRPITADDYIKLFKKYHQNILQFRGQDHVIVITHFPPHLACLDPYWGTHPVASALNPLGYPPEQGKNGFREYLIIEV</sequence>